<dbReference type="Gene3D" id="3.40.50.10190">
    <property type="entry name" value="BRCT domain"/>
    <property type="match status" value="1"/>
</dbReference>
<organism evidence="1 2">
    <name type="scientific">Gossypium stocksii</name>
    <dbReference type="NCBI Taxonomy" id="47602"/>
    <lineage>
        <taxon>Eukaryota</taxon>
        <taxon>Viridiplantae</taxon>
        <taxon>Streptophyta</taxon>
        <taxon>Embryophyta</taxon>
        <taxon>Tracheophyta</taxon>
        <taxon>Spermatophyta</taxon>
        <taxon>Magnoliopsida</taxon>
        <taxon>eudicotyledons</taxon>
        <taxon>Gunneridae</taxon>
        <taxon>Pentapetalae</taxon>
        <taxon>rosids</taxon>
        <taxon>malvids</taxon>
        <taxon>Malvales</taxon>
        <taxon>Malvaceae</taxon>
        <taxon>Malvoideae</taxon>
        <taxon>Gossypium</taxon>
    </lineage>
</organism>
<dbReference type="Proteomes" id="UP000828251">
    <property type="component" value="Unassembled WGS sequence"/>
</dbReference>
<protein>
    <recommendedName>
        <fullName evidence="3">BRCT domain-containing protein</fullName>
    </recommendedName>
</protein>
<sequence>MATAIHARELTVSASCVYKTRSPTRKQEPFELSDSVLNSPVAELVKKYEDPKPRTHQYVGVTDKPFLGMMISLMGRLSCKHQYWKTKIKKHGGIVSNSIIGVTCSVASPAERERGGSLKLVEAI</sequence>
<gene>
    <name evidence="1" type="ORF">J1N35_025469</name>
</gene>
<keyword evidence="2" id="KW-1185">Reference proteome</keyword>
<dbReference type="SUPFAM" id="SSF52113">
    <property type="entry name" value="BRCT domain"/>
    <property type="match status" value="1"/>
</dbReference>
<evidence type="ECO:0000313" key="2">
    <source>
        <dbReference type="Proteomes" id="UP000828251"/>
    </source>
</evidence>
<name>A0A9D3ZXP9_9ROSI</name>
<accession>A0A9D3ZXP9</accession>
<comment type="caution">
    <text evidence="1">The sequence shown here is derived from an EMBL/GenBank/DDBJ whole genome shotgun (WGS) entry which is preliminary data.</text>
</comment>
<reference evidence="1 2" key="1">
    <citation type="journal article" date="2021" name="Plant Biotechnol. J.">
        <title>Multi-omics assisted identification of the key and species-specific regulatory components of drought-tolerant mechanisms in Gossypium stocksii.</title>
        <authorList>
            <person name="Yu D."/>
            <person name="Ke L."/>
            <person name="Zhang D."/>
            <person name="Wu Y."/>
            <person name="Sun Y."/>
            <person name="Mei J."/>
            <person name="Sun J."/>
            <person name="Sun Y."/>
        </authorList>
    </citation>
    <scope>NUCLEOTIDE SEQUENCE [LARGE SCALE GENOMIC DNA]</scope>
    <source>
        <strain evidence="2">cv. E1</strain>
        <tissue evidence="1">Leaf</tissue>
    </source>
</reference>
<dbReference type="InterPro" id="IPR036420">
    <property type="entry name" value="BRCT_dom_sf"/>
</dbReference>
<evidence type="ECO:0000313" key="1">
    <source>
        <dbReference type="EMBL" id="KAH1073141.1"/>
    </source>
</evidence>
<proteinExistence type="predicted"/>
<dbReference type="AlphaFoldDB" id="A0A9D3ZXP9"/>
<evidence type="ECO:0008006" key="3">
    <source>
        <dbReference type="Google" id="ProtNLM"/>
    </source>
</evidence>
<dbReference type="EMBL" id="JAIQCV010000008">
    <property type="protein sequence ID" value="KAH1073141.1"/>
    <property type="molecule type" value="Genomic_DNA"/>
</dbReference>